<dbReference type="STRING" id="1069083.GCA_000371805_01097"/>
<dbReference type="PANTHER" id="PTHR23290:SF0">
    <property type="entry name" value="RRNA N6-ADENOSINE-METHYLTRANSFERASE METTL5"/>
    <property type="match status" value="1"/>
</dbReference>
<dbReference type="InterPro" id="IPR036388">
    <property type="entry name" value="WH-like_DNA-bd_sf"/>
</dbReference>
<name>N6W0E6_9EURY</name>
<gene>
    <name evidence="2" type="ORF">J422_00330</name>
</gene>
<dbReference type="Pfam" id="PF01861">
    <property type="entry name" value="BpsA_C"/>
    <property type="match status" value="1"/>
</dbReference>
<dbReference type="GO" id="GO:0016765">
    <property type="term" value="F:transferase activity, transferring alkyl or aryl (other than methyl) groups"/>
    <property type="evidence" value="ECO:0007669"/>
    <property type="project" value="InterPro"/>
</dbReference>
<dbReference type="InterPro" id="IPR014435">
    <property type="entry name" value="BpsA"/>
</dbReference>
<evidence type="ECO:0000313" key="3">
    <source>
        <dbReference type="Proteomes" id="UP000053695"/>
    </source>
</evidence>
<dbReference type="Gene3D" id="1.10.10.10">
    <property type="entry name" value="Winged helix-like DNA-binding domain superfamily/Winged helix DNA-binding domain"/>
    <property type="match status" value="1"/>
</dbReference>
<proteinExistence type="predicted"/>
<dbReference type="InterPro" id="IPR051720">
    <property type="entry name" value="rRNA_MeTrfase/Polyamine_Synth"/>
</dbReference>
<evidence type="ECO:0000259" key="1">
    <source>
        <dbReference type="Pfam" id="PF01861"/>
    </source>
</evidence>
<comment type="caution">
    <text evidence="2">The sequence shown here is derived from an EMBL/GenBank/DDBJ whole genome shotgun (WGS) entry which is preliminary data.</text>
</comment>
<reference evidence="2 3" key="1">
    <citation type="journal article" date="2013" name="Genome Announc.">
        <title>Draft Genome Sequence of a Highly Flagellated, Fast-Swimming Archaeon, Methanocaldococcus villosus Strain KIN24-T80 (DSM 22612).</title>
        <authorList>
            <person name="Thennarasu S."/>
            <person name="Polireddy D."/>
            <person name="Antony A."/>
            <person name="Yada M.R."/>
            <person name="Algarawi S."/>
            <person name="Sivakumar N."/>
        </authorList>
    </citation>
    <scope>NUCLEOTIDE SEQUENCE [LARGE SCALE GENOMIC DNA]</scope>
    <source>
        <strain evidence="2 3">KIN24-T80</strain>
    </source>
</reference>
<dbReference type="InterPro" id="IPR002723">
    <property type="entry name" value="BpsA_C"/>
</dbReference>
<keyword evidence="3" id="KW-1185">Reference proteome</keyword>
<dbReference type="SUPFAM" id="SSF53335">
    <property type="entry name" value="S-adenosyl-L-methionine-dependent methyltransferases"/>
    <property type="match status" value="1"/>
</dbReference>
<dbReference type="PANTHER" id="PTHR23290">
    <property type="entry name" value="RRNA N6-ADENOSINE-METHYLTRANSFERASE METTL5"/>
    <property type="match status" value="1"/>
</dbReference>
<dbReference type="GO" id="GO:0006596">
    <property type="term" value="P:polyamine biosynthetic process"/>
    <property type="evidence" value="ECO:0007669"/>
    <property type="project" value="InterPro"/>
</dbReference>
<organism evidence="2 3">
    <name type="scientific">Methanocaldococcus villosus KIN24-T80</name>
    <dbReference type="NCBI Taxonomy" id="1069083"/>
    <lineage>
        <taxon>Archaea</taxon>
        <taxon>Methanobacteriati</taxon>
        <taxon>Methanobacteriota</taxon>
        <taxon>Methanomada group</taxon>
        <taxon>Methanococci</taxon>
        <taxon>Methanococcales</taxon>
        <taxon>Methanocaldococcaceae</taxon>
        <taxon>Methanocaldococcus</taxon>
    </lineage>
</organism>
<dbReference type="EMBL" id="APMM01000001">
    <property type="protein sequence ID" value="ENN96847.1"/>
    <property type="molecule type" value="Genomic_DNA"/>
</dbReference>
<dbReference type="InterPro" id="IPR029063">
    <property type="entry name" value="SAM-dependent_MTases_sf"/>
</dbReference>
<dbReference type="PIRSF" id="PIRSF005895">
    <property type="entry name" value="UCP005895_mtase"/>
    <property type="match status" value="1"/>
</dbReference>
<accession>N6W0E6</accession>
<protein>
    <recommendedName>
        <fullName evidence="1">N(4)-bis(aminopropyl)spermidine synthase C-terminal domain-containing protein</fullName>
    </recommendedName>
</protein>
<dbReference type="Proteomes" id="UP000053695">
    <property type="component" value="Unassembled WGS sequence"/>
</dbReference>
<dbReference type="InterPro" id="IPR036390">
    <property type="entry name" value="WH_DNA-bd_sf"/>
</dbReference>
<dbReference type="OrthoDB" id="358909at2157"/>
<feature type="domain" description="N(4)-bis(aminopropyl)spermidine synthase C-terminal" evidence="1">
    <location>
        <begin position="127"/>
        <end position="373"/>
    </location>
</feature>
<dbReference type="Gene3D" id="3.40.50.150">
    <property type="entry name" value="Vaccinia Virus protein VP39"/>
    <property type="match status" value="1"/>
</dbReference>
<dbReference type="SUPFAM" id="SSF46785">
    <property type="entry name" value="Winged helix' DNA-binding domain"/>
    <property type="match status" value="1"/>
</dbReference>
<sequence length="384" mass="44074">MIIGNIGRGKKEINEDDKFNIILDKIAKKVNVSEGRRAVEDIIRIIFREQPISTKKIAQKTRLPLPIVAKVRAMLEREKILKRNKGAILTDLGEKLAKEYLKLRYRGSLICDKCKGRGIILDEFFKEILNKAEKYFKKRPSPNTLIDQSFATLETSVYRVALMCERGDLEGRRIMFVGDDDLTSIPAALTGFADEIAVVDIDERILRIIEEFSKEEDVKIKIVKHDLRKPLPNDLKDSFDTISTDPPYTLNGLRLFLSRGIEALGKEGVAYLSYSHKPIEEFLLVQKAINEMNFVISELIPNFNYYEGSEIIANTTFIARLIGKDLKPNIGDTEKIYTGLVKPVIRYYKCLKCGKIYKLLNERIEDLKCSCGSRKFRMVKREKL</sequence>
<dbReference type="PATRIC" id="fig|1069083.5.peg.66"/>
<evidence type="ECO:0000313" key="2">
    <source>
        <dbReference type="EMBL" id="ENN96847.1"/>
    </source>
</evidence>
<dbReference type="RefSeq" id="WP_004589753.1">
    <property type="nucleotide sequence ID" value="NZ_APMM01000001.1"/>
</dbReference>
<dbReference type="AlphaFoldDB" id="N6W0E6"/>